<gene>
    <name evidence="1" type="ORF">SLEP1_g14920</name>
</gene>
<proteinExistence type="predicted"/>
<organism evidence="1 2">
    <name type="scientific">Rubroshorea leprosula</name>
    <dbReference type="NCBI Taxonomy" id="152421"/>
    <lineage>
        <taxon>Eukaryota</taxon>
        <taxon>Viridiplantae</taxon>
        <taxon>Streptophyta</taxon>
        <taxon>Embryophyta</taxon>
        <taxon>Tracheophyta</taxon>
        <taxon>Spermatophyta</taxon>
        <taxon>Magnoliopsida</taxon>
        <taxon>eudicotyledons</taxon>
        <taxon>Gunneridae</taxon>
        <taxon>Pentapetalae</taxon>
        <taxon>rosids</taxon>
        <taxon>malvids</taxon>
        <taxon>Malvales</taxon>
        <taxon>Dipterocarpaceae</taxon>
        <taxon>Rubroshorea</taxon>
    </lineage>
</organism>
<accession>A0AAV5IRS7</accession>
<evidence type="ECO:0000313" key="1">
    <source>
        <dbReference type="EMBL" id="GKV02486.1"/>
    </source>
</evidence>
<reference evidence="1 2" key="1">
    <citation type="journal article" date="2021" name="Commun. Biol.">
        <title>The genome of Shorea leprosula (Dipterocarpaceae) highlights the ecological relevance of drought in aseasonal tropical rainforests.</title>
        <authorList>
            <person name="Ng K.K.S."/>
            <person name="Kobayashi M.J."/>
            <person name="Fawcett J.A."/>
            <person name="Hatakeyama M."/>
            <person name="Paape T."/>
            <person name="Ng C.H."/>
            <person name="Ang C.C."/>
            <person name="Tnah L.H."/>
            <person name="Lee C.T."/>
            <person name="Nishiyama T."/>
            <person name="Sese J."/>
            <person name="O'Brien M.J."/>
            <person name="Copetti D."/>
            <person name="Mohd Noor M.I."/>
            <person name="Ong R.C."/>
            <person name="Putra M."/>
            <person name="Sireger I.Z."/>
            <person name="Indrioko S."/>
            <person name="Kosugi Y."/>
            <person name="Izuno A."/>
            <person name="Isagi Y."/>
            <person name="Lee S.L."/>
            <person name="Shimizu K.K."/>
        </authorList>
    </citation>
    <scope>NUCLEOTIDE SEQUENCE [LARGE SCALE GENOMIC DNA]</scope>
    <source>
        <strain evidence="1">214</strain>
    </source>
</reference>
<dbReference type="Proteomes" id="UP001054252">
    <property type="component" value="Unassembled WGS sequence"/>
</dbReference>
<protein>
    <submittedName>
        <fullName evidence="1">Uncharacterized protein</fullName>
    </submittedName>
</protein>
<comment type="caution">
    <text evidence="1">The sequence shown here is derived from an EMBL/GenBank/DDBJ whole genome shotgun (WGS) entry which is preliminary data.</text>
</comment>
<evidence type="ECO:0000313" key="2">
    <source>
        <dbReference type="Proteomes" id="UP001054252"/>
    </source>
</evidence>
<dbReference type="AlphaFoldDB" id="A0AAV5IRS7"/>
<name>A0AAV5IRS7_9ROSI</name>
<dbReference type="EMBL" id="BPVZ01000018">
    <property type="protein sequence ID" value="GKV02486.1"/>
    <property type="molecule type" value="Genomic_DNA"/>
</dbReference>
<keyword evidence="2" id="KW-1185">Reference proteome</keyword>
<sequence length="55" mass="6118">MVLSSKECELQLNKPMANSTQQQGSGGGGKAWREMLCQDYDMINGKEMSGEDLEY</sequence>